<evidence type="ECO:0000256" key="1">
    <source>
        <dbReference type="ARBA" id="ARBA00004141"/>
    </source>
</evidence>
<evidence type="ECO:0000256" key="7">
    <source>
        <dbReference type="SAM" id="Phobius"/>
    </source>
</evidence>
<keyword evidence="3 7" id="KW-0812">Transmembrane</keyword>
<feature type="transmembrane region" description="Helical" evidence="7">
    <location>
        <begin position="73"/>
        <end position="92"/>
    </location>
</feature>
<feature type="transmembrane region" description="Helical" evidence="7">
    <location>
        <begin position="125"/>
        <end position="149"/>
    </location>
</feature>
<keyword evidence="2" id="KW-0813">Transport</keyword>
<feature type="transmembrane region" description="Helical" evidence="7">
    <location>
        <begin position="385"/>
        <end position="405"/>
    </location>
</feature>
<gene>
    <name evidence="8" type="ORF">LY89DRAFT_712370</name>
</gene>
<evidence type="ECO:0000256" key="5">
    <source>
        <dbReference type="ARBA" id="ARBA00023136"/>
    </source>
</evidence>
<dbReference type="GeneID" id="28827701"/>
<dbReference type="InterPro" id="IPR011701">
    <property type="entry name" value="MFS"/>
</dbReference>
<comment type="subcellular location">
    <subcellularLocation>
        <location evidence="1">Membrane</location>
        <topology evidence="1">Multi-pass membrane protein</topology>
    </subcellularLocation>
</comment>
<comment type="similarity">
    <text evidence="6">Belongs to the major facilitator superfamily. Allantoate permease family.</text>
</comment>
<dbReference type="InParanoid" id="A0A132B336"/>
<evidence type="ECO:0000256" key="3">
    <source>
        <dbReference type="ARBA" id="ARBA00022692"/>
    </source>
</evidence>
<organism evidence="8 9">
    <name type="scientific">Mollisia scopiformis</name>
    <name type="common">Conifer needle endophyte fungus</name>
    <name type="synonym">Phialocephala scopiformis</name>
    <dbReference type="NCBI Taxonomy" id="149040"/>
    <lineage>
        <taxon>Eukaryota</taxon>
        <taxon>Fungi</taxon>
        <taxon>Dikarya</taxon>
        <taxon>Ascomycota</taxon>
        <taxon>Pezizomycotina</taxon>
        <taxon>Leotiomycetes</taxon>
        <taxon>Helotiales</taxon>
        <taxon>Mollisiaceae</taxon>
        <taxon>Mollisia</taxon>
    </lineage>
</organism>
<evidence type="ECO:0000256" key="4">
    <source>
        <dbReference type="ARBA" id="ARBA00022989"/>
    </source>
</evidence>
<proteinExistence type="inferred from homology"/>
<dbReference type="KEGG" id="psco:LY89DRAFT_712370"/>
<feature type="transmembrane region" description="Helical" evidence="7">
    <location>
        <begin position="25"/>
        <end position="43"/>
    </location>
</feature>
<dbReference type="Proteomes" id="UP000070700">
    <property type="component" value="Unassembled WGS sequence"/>
</dbReference>
<dbReference type="RefSeq" id="XP_018061170.1">
    <property type="nucleotide sequence ID" value="XM_018217975.1"/>
</dbReference>
<keyword evidence="9" id="KW-1185">Reference proteome</keyword>
<dbReference type="InterPro" id="IPR036259">
    <property type="entry name" value="MFS_trans_sf"/>
</dbReference>
<dbReference type="EMBL" id="KQ947443">
    <property type="protein sequence ID" value="KUJ06815.1"/>
    <property type="molecule type" value="Genomic_DNA"/>
</dbReference>
<dbReference type="Pfam" id="PF07690">
    <property type="entry name" value="MFS_1"/>
    <property type="match status" value="1"/>
</dbReference>
<dbReference type="Gene3D" id="1.20.1250.20">
    <property type="entry name" value="MFS general substrate transporter like domains"/>
    <property type="match status" value="1"/>
</dbReference>
<accession>A0A132B336</accession>
<evidence type="ECO:0000256" key="6">
    <source>
        <dbReference type="ARBA" id="ARBA00037968"/>
    </source>
</evidence>
<feature type="transmembrane region" description="Helical" evidence="7">
    <location>
        <begin position="161"/>
        <end position="180"/>
    </location>
</feature>
<evidence type="ECO:0000256" key="2">
    <source>
        <dbReference type="ARBA" id="ARBA00022448"/>
    </source>
</evidence>
<dbReference type="PANTHER" id="PTHR43791">
    <property type="entry name" value="PERMEASE-RELATED"/>
    <property type="match status" value="1"/>
</dbReference>
<dbReference type="SUPFAM" id="SSF103473">
    <property type="entry name" value="MFS general substrate transporter"/>
    <property type="match status" value="1"/>
</dbReference>
<feature type="transmembrane region" description="Helical" evidence="7">
    <location>
        <begin position="417"/>
        <end position="439"/>
    </location>
</feature>
<dbReference type="GO" id="GO:0016020">
    <property type="term" value="C:membrane"/>
    <property type="evidence" value="ECO:0007669"/>
    <property type="project" value="UniProtKB-SubCell"/>
</dbReference>
<dbReference type="PANTHER" id="PTHR43791:SF64">
    <property type="entry name" value="MAJOR FACILITATOR SUPERFAMILY (MFS) PROFILE DOMAIN-CONTAINING PROTEIN"/>
    <property type="match status" value="1"/>
</dbReference>
<reference evidence="8 9" key="1">
    <citation type="submission" date="2015-10" db="EMBL/GenBank/DDBJ databases">
        <title>Full genome of DAOMC 229536 Phialocephala scopiformis, a fungal endophyte of spruce producing the potent anti-insectan compound rugulosin.</title>
        <authorList>
            <consortium name="DOE Joint Genome Institute"/>
            <person name="Walker A.K."/>
            <person name="Frasz S.L."/>
            <person name="Seifert K.A."/>
            <person name="Miller J.D."/>
            <person name="Mondo S.J."/>
            <person name="Labutti K."/>
            <person name="Lipzen A."/>
            <person name="Dockter R."/>
            <person name="Kennedy M."/>
            <person name="Grigoriev I.V."/>
            <person name="Spatafora J.W."/>
        </authorList>
    </citation>
    <scope>NUCLEOTIDE SEQUENCE [LARGE SCALE GENOMIC DNA]</scope>
    <source>
        <strain evidence="8 9">CBS 120377</strain>
    </source>
</reference>
<evidence type="ECO:0000313" key="9">
    <source>
        <dbReference type="Proteomes" id="UP000070700"/>
    </source>
</evidence>
<evidence type="ECO:0000313" key="8">
    <source>
        <dbReference type="EMBL" id="KUJ06815.1"/>
    </source>
</evidence>
<dbReference type="OrthoDB" id="3639251at2759"/>
<feature type="transmembrane region" description="Helical" evidence="7">
    <location>
        <begin position="264"/>
        <end position="286"/>
    </location>
</feature>
<dbReference type="AlphaFoldDB" id="A0A132B336"/>
<name>A0A132B336_MOLSC</name>
<feature type="transmembrane region" description="Helical" evidence="7">
    <location>
        <begin position="192"/>
        <end position="215"/>
    </location>
</feature>
<dbReference type="FunFam" id="1.20.1250.20:FF:000065">
    <property type="entry name" value="Putative MFS pantothenate transporter"/>
    <property type="match status" value="1"/>
</dbReference>
<protein>
    <submittedName>
        <fullName evidence="8">Putative allantoate permease</fullName>
    </submittedName>
</protein>
<feature type="transmembrane region" description="Helical" evidence="7">
    <location>
        <begin position="99"/>
        <end position="119"/>
    </location>
</feature>
<keyword evidence="5 7" id="KW-0472">Membrane</keyword>
<sequence>MVSWKSFGRPAVLQKHERTPAEKSLVLRLDIFLMTFGCISQIIKYLDQQNISNAYVSGMKEDLKLYGNELNYFTTWFNVAYCIFLIPSQIILTYVRPSIWLPGLEILWGMMTGLIATTQNAKQVYVLRAFLGMCESSAWPGMMTLFMHWYTPTELAKRMGFYHSCQAVGGMMSGALQVAITNTLDGSHGLAGWRWLFVINAIITVIWGFLGFFMIPDLPNRPNPRSFWFTKAHASMAMERLERHNRAEPKKMTWAGAKRAFSGWVMYFIAVLYIATVLASYGYAYFNLFLKSLKNADGTRTWTTSQVNAIPIGGGAIQVVCGMSPKPSDILEANFRCSLDLGTSFGFLRHTMDTYRCSSGHRMIPTIIMSIWTRHPASVALSAVYASYFISYICLGTAPLIMSWLSDIIPQDPEARSLIVGVTIAGYYAIAAWSQVLVWPAVQAPYYKYGWQSALALWFVVIIMTCILRYIDVRYMLPKRLAFAREIHEEVVSEDGGEIVAGESDDPDSKTGRDIHTQVIAATAS</sequence>
<keyword evidence="4 7" id="KW-1133">Transmembrane helix</keyword>
<dbReference type="GO" id="GO:0022857">
    <property type="term" value="F:transmembrane transporter activity"/>
    <property type="evidence" value="ECO:0007669"/>
    <property type="project" value="InterPro"/>
</dbReference>
<feature type="transmembrane region" description="Helical" evidence="7">
    <location>
        <begin position="451"/>
        <end position="471"/>
    </location>
</feature>